<keyword evidence="9" id="KW-0040">ANK repeat</keyword>
<name>A0AA36DJ07_9BILA</name>
<dbReference type="SMART" id="SM00502">
    <property type="entry name" value="BBC"/>
    <property type="match status" value="1"/>
</dbReference>
<evidence type="ECO:0000256" key="9">
    <source>
        <dbReference type="PROSITE-ProRule" id="PRU00023"/>
    </source>
</evidence>
<evidence type="ECO:0000259" key="12">
    <source>
        <dbReference type="PROSITE" id="PS50089"/>
    </source>
</evidence>
<keyword evidence="6 7" id="KW-0342">GTP-binding</keyword>
<dbReference type="GO" id="GO:0005525">
    <property type="term" value="F:GTP binding"/>
    <property type="evidence" value="ECO:0007669"/>
    <property type="project" value="UniProtKB-KW"/>
</dbReference>
<dbReference type="InterPro" id="IPR027370">
    <property type="entry name" value="Znf-RING_euk"/>
</dbReference>
<dbReference type="Pfam" id="PF00025">
    <property type="entry name" value="Arf"/>
    <property type="match status" value="1"/>
</dbReference>
<dbReference type="CDD" id="cd00878">
    <property type="entry name" value="Arf_Arl"/>
    <property type="match status" value="1"/>
</dbReference>
<evidence type="ECO:0000256" key="6">
    <source>
        <dbReference type="ARBA" id="ARBA00023134"/>
    </source>
</evidence>
<dbReference type="PROSITE" id="PS50119">
    <property type="entry name" value="ZF_BBOX"/>
    <property type="match status" value="1"/>
</dbReference>
<dbReference type="AlphaFoldDB" id="A0AA36DJ07"/>
<dbReference type="Pfam" id="PF13445">
    <property type="entry name" value="zf-RING_UBOX"/>
    <property type="match status" value="1"/>
</dbReference>
<dbReference type="GO" id="GO:0008270">
    <property type="term" value="F:zinc ion binding"/>
    <property type="evidence" value="ECO:0007669"/>
    <property type="project" value="UniProtKB-KW"/>
</dbReference>
<dbReference type="SUPFAM" id="SSF57850">
    <property type="entry name" value="RING/U-box"/>
    <property type="match status" value="1"/>
</dbReference>
<feature type="binding site" evidence="8">
    <location>
        <position position="727"/>
    </location>
    <ligand>
        <name>Mg(2+)</name>
        <dbReference type="ChEBI" id="CHEBI:18420"/>
    </ligand>
</feature>
<dbReference type="InterPro" id="IPR001841">
    <property type="entry name" value="Znf_RING"/>
</dbReference>
<dbReference type="PANTHER" id="PTHR20923">
    <property type="entry name" value="BAT4 PROTEIN-RELATED"/>
    <property type="match status" value="1"/>
</dbReference>
<dbReference type="PANTHER" id="PTHR20923:SF1">
    <property type="entry name" value="G PATCH DOMAIN AND ANKYRIN REPEAT-CONTAINING PROTEIN 1"/>
    <property type="match status" value="1"/>
</dbReference>
<dbReference type="InterPro" id="IPR000467">
    <property type="entry name" value="G_patch_dom"/>
</dbReference>
<sequence>MSEEVHKPRLRGLALIPDSKRITFVLPVNKSSASTIAEERQTKEVAEKLTGAEARGFYESLLEETEDIKPSTSAFKIPAVPNRRPKRIAGSSVQTVRNPERNFTERDIHLFLRTAEEGNTEEVKRFLESGAPIDCTDGYGWTALMCASFAGHIETAKLLFNYGADLSARNSQHQSAFDLAASKKRRDILKLLIGIEENVAREKQQKKTVGYCQVCKSEYQGSEVDHLTKTSHLLNVGETGDRHPGYGIPETNVGYKLMKRNGWDEFRGLGREEEGKRFPIRTILKRDRSGLGTGKDKPRVTHFRPHDTRAVANVKERKVEKMTRRDIAKKHQKEKEFDLQFRESFRYDFEDFMDDYGCRVCNERYDAEDEKRIPRVLTGCGHTICQGCAQAIAQAGSPSITCPFDRIPTTLPDGTIMTLKKNFALIELMERVTYADHGSDGLERHMRAKKSGLDCDEDSSHPADVYCVVCESNLCEKCSQATHSTVTLSKHRRVPLSEKPPPPQHCRHHTSHTVEFVCKEEECEGTERLMCLLCRDYGIHEGHAHELLQREADLMKQKLQKIIAELTKQRDELSSWIVSVNSSITALYDGDTTEQTRTAIARHFERIREEVDKAEVEAIKTLDNYLQDRRDALKHQLNTYRQLSNKLGGACLELQRSIISASSELVTKREDLLALTESAKAERVQAPDDGLLSTLIPYTISKDNRLHLGHFIDACVVLLGLDGAGKTTITSRWKRCEPLPPPPTLGFNIETVHHKNFRLNFWDVGGLPKLRPFWKHYYSGKQALIYLIDGSAMERYDESVKELHKIVSNPSIQCPILVVINERRVEPVGARELDKLSRDLSGVPHLLKIHHCDALLGSGVDEVLDSLCSLINDYANCH</sequence>
<protein>
    <submittedName>
        <fullName evidence="16">Uncharacterized protein</fullName>
    </submittedName>
</protein>
<dbReference type="CDD" id="cd19773">
    <property type="entry name" value="Bbox2_TRIM23_C-IX_rpt1"/>
    <property type="match status" value="1"/>
</dbReference>
<gene>
    <name evidence="16" type="ORF">MSPICULIGERA_LOCUS24974</name>
</gene>
<feature type="binding site" evidence="7">
    <location>
        <position position="766"/>
    </location>
    <ligand>
        <name>GTP</name>
        <dbReference type="ChEBI" id="CHEBI:37565"/>
    </ligand>
</feature>
<feature type="coiled-coil region" evidence="11">
    <location>
        <begin position="545"/>
        <end position="572"/>
    </location>
</feature>
<dbReference type="Gene3D" id="3.40.50.300">
    <property type="entry name" value="P-loop containing nucleotide triphosphate hydrolases"/>
    <property type="match status" value="1"/>
</dbReference>
<dbReference type="PROSITE" id="PS50174">
    <property type="entry name" value="G_PATCH"/>
    <property type="match status" value="1"/>
</dbReference>
<feature type="repeat" description="ANK" evidence="9">
    <location>
        <begin position="139"/>
        <end position="171"/>
    </location>
</feature>
<organism evidence="16 17">
    <name type="scientific">Mesorhabditis spiculigera</name>
    <dbReference type="NCBI Taxonomy" id="96644"/>
    <lineage>
        <taxon>Eukaryota</taxon>
        <taxon>Metazoa</taxon>
        <taxon>Ecdysozoa</taxon>
        <taxon>Nematoda</taxon>
        <taxon>Chromadorea</taxon>
        <taxon>Rhabditida</taxon>
        <taxon>Rhabditina</taxon>
        <taxon>Rhabditomorpha</taxon>
        <taxon>Rhabditoidea</taxon>
        <taxon>Rhabditidae</taxon>
        <taxon>Mesorhabditinae</taxon>
        <taxon>Mesorhabditis</taxon>
    </lineage>
</organism>
<evidence type="ECO:0000313" key="16">
    <source>
        <dbReference type="EMBL" id="CAJ0586994.1"/>
    </source>
</evidence>
<dbReference type="InterPro" id="IPR036770">
    <property type="entry name" value="Ankyrin_rpt-contain_sf"/>
</dbReference>
<feature type="domain" description="C2H2-type" evidence="14">
    <location>
        <begin position="473"/>
        <end position="500"/>
    </location>
</feature>
<dbReference type="InterPro" id="IPR003649">
    <property type="entry name" value="Bbox_C"/>
</dbReference>
<evidence type="ECO:0000256" key="5">
    <source>
        <dbReference type="ARBA" id="ARBA00022833"/>
    </source>
</evidence>
<keyword evidence="17" id="KW-1185">Reference proteome</keyword>
<dbReference type="SMART" id="SM00443">
    <property type="entry name" value="G_patch"/>
    <property type="match status" value="1"/>
</dbReference>
<dbReference type="InterPro" id="IPR006689">
    <property type="entry name" value="Small_GTPase_ARF/SAR"/>
</dbReference>
<evidence type="ECO:0000259" key="13">
    <source>
        <dbReference type="PROSITE" id="PS50119"/>
    </source>
</evidence>
<dbReference type="InterPro" id="IPR000315">
    <property type="entry name" value="Znf_B-box"/>
</dbReference>
<dbReference type="PROSITE" id="PS50297">
    <property type="entry name" value="ANK_REP_REGION"/>
    <property type="match status" value="1"/>
</dbReference>
<evidence type="ECO:0000256" key="7">
    <source>
        <dbReference type="PIRSR" id="PIRSR606689-1"/>
    </source>
</evidence>
<dbReference type="InterPro" id="IPR027417">
    <property type="entry name" value="P-loop_NTPase"/>
</dbReference>
<dbReference type="Gene3D" id="4.10.830.40">
    <property type="match status" value="1"/>
</dbReference>
<evidence type="ECO:0000256" key="4">
    <source>
        <dbReference type="ARBA" id="ARBA00022786"/>
    </source>
</evidence>
<keyword evidence="5" id="KW-0862">Zinc</keyword>
<evidence type="ECO:0000259" key="14">
    <source>
        <dbReference type="PROSITE" id="PS50157"/>
    </source>
</evidence>
<dbReference type="Pfam" id="PF01585">
    <property type="entry name" value="G-patch"/>
    <property type="match status" value="1"/>
</dbReference>
<keyword evidence="11" id="KW-0175">Coiled coil</keyword>
<feature type="binding site" evidence="8">
    <location>
        <position position="744"/>
    </location>
    <ligand>
        <name>Mg(2+)</name>
        <dbReference type="ChEBI" id="CHEBI:18420"/>
    </ligand>
</feature>
<evidence type="ECO:0000256" key="8">
    <source>
        <dbReference type="PIRSR" id="PIRSR606689-2"/>
    </source>
</evidence>
<dbReference type="GO" id="GO:0003924">
    <property type="term" value="F:GTPase activity"/>
    <property type="evidence" value="ECO:0007669"/>
    <property type="project" value="InterPro"/>
</dbReference>
<dbReference type="InterPro" id="IPR013083">
    <property type="entry name" value="Znf_RING/FYVE/PHD"/>
</dbReference>
<evidence type="ECO:0000256" key="10">
    <source>
        <dbReference type="PROSITE-ProRule" id="PRU00024"/>
    </source>
</evidence>
<dbReference type="GO" id="GO:0003676">
    <property type="term" value="F:nucleic acid binding"/>
    <property type="evidence" value="ECO:0007669"/>
    <property type="project" value="InterPro"/>
</dbReference>
<feature type="domain" description="B box-type" evidence="13">
    <location>
        <begin position="450"/>
        <end position="496"/>
    </location>
</feature>
<dbReference type="PRINTS" id="PR00328">
    <property type="entry name" value="SAR1GTPBP"/>
</dbReference>
<dbReference type="Gene3D" id="3.30.160.60">
    <property type="entry name" value="Classic Zinc Finger"/>
    <property type="match status" value="1"/>
</dbReference>
<dbReference type="SMART" id="SM00178">
    <property type="entry name" value="SAR"/>
    <property type="match status" value="1"/>
</dbReference>
<evidence type="ECO:0000256" key="2">
    <source>
        <dbReference type="ARBA" id="ARBA00022741"/>
    </source>
</evidence>
<dbReference type="PROSITE" id="PS50089">
    <property type="entry name" value="ZF_RING_2"/>
    <property type="match status" value="1"/>
</dbReference>
<dbReference type="EMBL" id="CATQJA010002709">
    <property type="protein sequence ID" value="CAJ0586994.1"/>
    <property type="molecule type" value="Genomic_DNA"/>
</dbReference>
<dbReference type="InterPro" id="IPR002110">
    <property type="entry name" value="Ankyrin_rpt"/>
</dbReference>
<feature type="binding site" evidence="7">
    <location>
        <begin position="720"/>
        <end position="727"/>
    </location>
    <ligand>
        <name>GTP</name>
        <dbReference type="ChEBI" id="CHEBI:37565"/>
    </ligand>
</feature>
<keyword evidence="3 10" id="KW-0863">Zinc-finger</keyword>
<keyword evidence="4" id="KW-0833">Ubl conjugation pathway</keyword>
<dbReference type="PROSITE" id="PS00518">
    <property type="entry name" value="ZF_RING_1"/>
    <property type="match status" value="1"/>
</dbReference>
<evidence type="ECO:0000313" key="17">
    <source>
        <dbReference type="Proteomes" id="UP001177023"/>
    </source>
</evidence>
<dbReference type="InterPro" id="IPR039146">
    <property type="entry name" value="GPANK1"/>
</dbReference>
<dbReference type="SMART" id="SM00184">
    <property type="entry name" value="RING"/>
    <property type="match status" value="1"/>
</dbReference>
<evidence type="ECO:0000259" key="15">
    <source>
        <dbReference type="PROSITE" id="PS50174"/>
    </source>
</evidence>
<dbReference type="Pfam" id="PF00643">
    <property type="entry name" value="zf-B_box"/>
    <property type="match status" value="1"/>
</dbReference>
<dbReference type="PROSITE" id="PS50157">
    <property type="entry name" value="ZINC_FINGER_C2H2_2"/>
    <property type="match status" value="1"/>
</dbReference>
<dbReference type="InterPro" id="IPR017907">
    <property type="entry name" value="Znf_RING_CS"/>
</dbReference>
<keyword evidence="2 7" id="KW-0547">Nucleotide-binding</keyword>
<dbReference type="PROSITE" id="PS50088">
    <property type="entry name" value="ANK_REPEAT"/>
    <property type="match status" value="1"/>
</dbReference>
<comment type="caution">
    <text evidence="16">The sequence shown here is derived from an EMBL/GenBank/DDBJ whole genome shotgun (WGS) entry which is preliminary data.</text>
</comment>
<dbReference type="SMART" id="SM00177">
    <property type="entry name" value="ARF"/>
    <property type="match status" value="1"/>
</dbReference>
<dbReference type="Gene3D" id="3.30.40.10">
    <property type="entry name" value="Zinc/RING finger domain, C3HC4 (zinc finger)"/>
    <property type="match status" value="1"/>
</dbReference>
<evidence type="ECO:0000256" key="11">
    <source>
        <dbReference type="SAM" id="Coils"/>
    </source>
</evidence>
<evidence type="ECO:0000256" key="3">
    <source>
        <dbReference type="ARBA" id="ARBA00022771"/>
    </source>
</evidence>
<evidence type="ECO:0000256" key="1">
    <source>
        <dbReference type="ARBA" id="ARBA00022723"/>
    </source>
</evidence>
<dbReference type="InterPro" id="IPR013087">
    <property type="entry name" value="Znf_C2H2_type"/>
</dbReference>
<reference evidence="16" key="1">
    <citation type="submission" date="2023-06" db="EMBL/GenBank/DDBJ databases">
        <authorList>
            <person name="Delattre M."/>
        </authorList>
    </citation>
    <scope>NUCLEOTIDE SEQUENCE</scope>
    <source>
        <strain evidence="16">AF72</strain>
    </source>
</reference>
<feature type="domain" description="G-patch" evidence="15">
    <location>
        <begin position="250"/>
        <end position="296"/>
    </location>
</feature>
<accession>A0AA36DJ07</accession>
<dbReference type="SMART" id="SM00248">
    <property type="entry name" value="ANK"/>
    <property type="match status" value="3"/>
</dbReference>
<dbReference type="Gene3D" id="1.25.40.20">
    <property type="entry name" value="Ankyrin repeat-containing domain"/>
    <property type="match status" value="1"/>
</dbReference>
<dbReference type="SMART" id="SM00336">
    <property type="entry name" value="BBOX"/>
    <property type="match status" value="2"/>
</dbReference>
<feature type="domain" description="RING-type" evidence="12">
    <location>
        <begin position="358"/>
        <end position="406"/>
    </location>
</feature>
<dbReference type="CDD" id="cd19774">
    <property type="entry name" value="Bbox2_TRIM23_C-IX_rpt2"/>
    <property type="match status" value="1"/>
</dbReference>
<dbReference type="SUPFAM" id="SSF57845">
    <property type="entry name" value="B-box zinc-binding domain"/>
    <property type="match status" value="1"/>
</dbReference>
<feature type="non-terminal residue" evidence="16">
    <location>
        <position position="1"/>
    </location>
</feature>
<dbReference type="SUPFAM" id="SSF52540">
    <property type="entry name" value="P-loop containing nucleoside triphosphate hydrolases"/>
    <property type="match status" value="1"/>
</dbReference>
<dbReference type="SUPFAM" id="SSF48403">
    <property type="entry name" value="Ankyrin repeat"/>
    <property type="match status" value="1"/>
</dbReference>
<dbReference type="Pfam" id="PF12796">
    <property type="entry name" value="Ank_2"/>
    <property type="match status" value="1"/>
</dbReference>
<dbReference type="PROSITE" id="PS51417">
    <property type="entry name" value="ARF"/>
    <property type="match status" value="1"/>
</dbReference>
<keyword evidence="1 8" id="KW-0479">Metal-binding</keyword>
<proteinExistence type="predicted"/>
<keyword evidence="8" id="KW-0460">Magnesium</keyword>
<dbReference type="Proteomes" id="UP001177023">
    <property type="component" value="Unassembled WGS sequence"/>
</dbReference>